<evidence type="ECO:0000313" key="12">
    <source>
        <dbReference type="Proteomes" id="UP000053095"/>
    </source>
</evidence>
<dbReference type="GO" id="GO:0016020">
    <property type="term" value="C:membrane"/>
    <property type="evidence" value="ECO:0007669"/>
    <property type="project" value="UniProtKB-SubCell"/>
</dbReference>
<feature type="transmembrane region" description="Helical" evidence="9">
    <location>
        <begin position="470"/>
        <end position="493"/>
    </location>
</feature>
<feature type="transmembrane region" description="Helical" evidence="9">
    <location>
        <begin position="332"/>
        <end position="354"/>
    </location>
</feature>
<keyword evidence="8 9" id="KW-0472">Membrane</keyword>
<evidence type="ECO:0000256" key="5">
    <source>
        <dbReference type="ARBA" id="ARBA00022741"/>
    </source>
</evidence>
<dbReference type="PANTHER" id="PTHR19241">
    <property type="entry name" value="ATP-BINDING CASSETTE TRANSPORTER"/>
    <property type="match status" value="1"/>
</dbReference>
<evidence type="ECO:0000256" key="6">
    <source>
        <dbReference type="ARBA" id="ARBA00022840"/>
    </source>
</evidence>
<dbReference type="Pfam" id="PF01061">
    <property type="entry name" value="ABC2_membrane"/>
    <property type="match status" value="2"/>
</dbReference>
<dbReference type="Pfam" id="PF06422">
    <property type="entry name" value="PDR_CDR"/>
    <property type="match status" value="1"/>
</dbReference>
<dbReference type="GO" id="GO:0005524">
    <property type="term" value="F:ATP binding"/>
    <property type="evidence" value="ECO:0007669"/>
    <property type="project" value="UniProtKB-KW"/>
</dbReference>
<organism evidence="11 12">
    <name type="scientific">Talaromyces pinophilus</name>
    <name type="common">Penicillium pinophilum</name>
    <dbReference type="NCBI Taxonomy" id="128442"/>
    <lineage>
        <taxon>Eukaryota</taxon>
        <taxon>Fungi</taxon>
        <taxon>Dikarya</taxon>
        <taxon>Ascomycota</taxon>
        <taxon>Pezizomycotina</taxon>
        <taxon>Eurotiomycetes</taxon>
        <taxon>Eurotiomycetidae</taxon>
        <taxon>Eurotiales</taxon>
        <taxon>Trichocomaceae</taxon>
        <taxon>Talaromyces</taxon>
        <taxon>Talaromyces sect. Talaromyces</taxon>
    </lineage>
</organism>
<keyword evidence="3" id="KW-0813">Transport</keyword>
<keyword evidence="4 9" id="KW-0812">Transmembrane</keyword>
<keyword evidence="12" id="KW-1185">Reference proteome</keyword>
<evidence type="ECO:0000256" key="9">
    <source>
        <dbReference type="SAM" id="Phobius"/>
    </source>
</evidence>
<evidence type="ECO:0000256" key="7">
    <source>
        <dbReference type="ARBA" id="ARBA00022989"/>
    </source>
</evidence>
<dbReference type="SUPFAM" id="SSF52540">
    <property type="entry name" value="P-loop containing nucleoside triphosphate hydrolases"/>
    <property type="match status" value="2"/>
</dbReference>
<dbReference type="EMBL" id="DF933819">
    <property type="protein sequence ID" value="GAM37342.1"/>
    <property type="molecule type" value="Genomic_DNA"/>
</dbReference>
<feature type="transmembrane region" description="Helical" evidence="9">
    <location>
        <begin position="950"/>
        <end position="981"/>
    </location>
</feature>
<dbReference type="InterPro" id="IPR003593">
    <property type="entry name" value="AAA+_ATPase"/>
</dbReference>
<dbReference type="PROSITE" id="PS50893">
    <property type="entry name" value="ABC_TRANSPORTER_2"/>
    <property type="match status" value="1"/>
</dbReference>
<evidence type="ECO:0000256" key="8">
    <source>
        <dbReference type="ARBA" id="ARBA00023136"/>
    </source>
</evidence>
<dbReference type="InterPro" id="IPR027417">
    <property type="entry name" value="P-loop_NTPase"/>
</dbReference>
<keyword evidence="5" id="KW-0547">Nucleotide-binding</keyword>
<dbReference type="AlphaFoldDB" id="A0A0B8N0W9"/>
<evidence type="ECO:0000259" key="10">
    <source>
        <dbReference type="PROSITE" id="PS50893"/>
    </source>
</evidence>
<comment type="similarity">
    <text evidence="2">Belongs to the ABC transporter superfamily. ABCG family. PDR (TC 3.A.1.205) subfamily.</text>
</comment>
<dbReference type="InterPro" id="IPR010929">
    <property type="entry name" value="PDR_CDR_ABC"/>
</dbReference>
<evidence type="ECO:0000256" key="4">
    <source>
        <dbReference type="ARBA" id="ARBA00022692"/>
    </source>
</evidence>
<reference evidence="12" key="1">
    <citation type="journal article" date="2015" name="Genome Announc.">
        <title>Draft genome sequence of Talaromyces cellulolyticus strain Y-94, a source of lignocellulosic biomass-degrading enzymes.</title>
        <authorList>
            <person name="Fujii T."/>
            <person name="Koike H."/>
            <person name="Sawayama S."/>
            <person name="Yano S."/>
            <person name="Inoue H."/>
        </authorList>
    </citation>
    <scope>NUCLEOTIDE SEQUENCE [LARGE SCALE GENOMIC DNA]</scope>
    <source>
        <strain evidence="12">Y-94</strain>
    </source>
</reference>
<feature type="transmembrane region" description="Helical" evidence="9">
    <location>
        <begin position="908"/>
        <end position="929"/>
    </location>
</feature>
<feature type="domain" description="ABC transporter" evidence="10">
    <location>
        <begin position="543"/>
        <end position="784"/>
    </location>
</feature>
<dbReference type="InterPro" id="IPR013525">
    <property type="entry name" value="ABC2_TM"/>
</dbReference>
<dbReference type="InterPro" id="IPR043926">
    <property type="entry name" value="ABCG_dom"/>
</dbReference>
<dbReference type="Proteomes" id="UP000053095">
    <property type="component" value="Unassembled WGS sequence"/>
</dbReference>
<feature type="transmembrane region" description="Helical" evidence="9">
    <location>
        <begin position="251"/>
        <end position="270"/>
    </location>
</feature>
<dbReference type="Pfam" id="PF00005">
    <property type="entry name" value="ABC_tran"/>
    <property type="match status" value="2"/>
</dbReference>
<feature type="transmembrane region" description="Helical" evidence="9">
    <location>
        <begin position="226"/>
        <end position="245"/>
    </location>
</feature>
<keyword evidence="6" id="KW-0067">ATP-binding</keyword>
<sequence>MTSSILSALGISHTKETIVGNEYVRGVSGGERKRVSIAEVMATQASVQCWDNSTRGLDAKNAFDFVRVLRKSAVAEHKSITATFYQAGNRIYYQFDKTIVLAEGKQIYYGPASEAKAYFENMGFQCPPGVNISDFLTSVVVPTERMIRPGFERLVPNTVDEFRDRYLHSDLYKRMMQDMTERARETEDSSPSLPQNGNLYTATFFHQVWVCSKRQMQITRGAWQSNLLQVCSSLVVAIITGSLYFNLANNSSSLFAKTGALCFPVLYFAMTRMSETTACLSGKQIISRQKRLALCRPSAYALAWALTDVPIIAAVLSLFQIIYYFLVGFERQAGKFFTCYLFLMLLTLSYASMYRMIGAWCRRAGFAFQVNGLITTMFLVYIGYMIPLGYIPVWFRWIAWMNPAVYAYNAIMANELAERKINCIEPQLVPFGPTYDQDQYRGCSVIGSSNGTVIDGETFVSARYWASKKWMWINFGILVGFWTFFTLMTAIGFEINGHRDSSQKILFDHRAQIKEKAKLKDIERAGSSRDPWKATTSTQGQVLTFKNLNYFVKHGRSELQLLHGVSGFVKQGQLVAIMGTSGAGKTTLMDVLAQRKDTGRLDGSIMVNGQPQGTSFQRTTGYCEQNDVHEPTATIWESLIFSARLRQDYGVSDIEKEDYVRKIMDLLELTPYQHAVVGDLDSGLSIEQRKRLTLATELVANPSLLFLDEPTSGLDAQSALQVCRFMRKLAEAGKTIVCTIHQPSDALFETFDTLLLLSNGGRTAYFGPIGQDSKQVMEYFSRRGGEPSGGVSSAEHIVKLVQSSTDIDWPEEWLESNERAWAIAELDKLNTSFLNDQRINFPPSVADKEKERRFATPIYYQVAIVTRRQFMALWRNPDYVWNKIILHVTNALFGGFTFWQLGNGTFDMQLHLMAVFNFLTIAPGCINQLQVLYIRNRNVFETREKKSRTYHWFAFVAAQLLSEIPLLIVCGTIVFVGWYFAVGFPTKGSVSGLVYLQMLRE</sequence>
<protein>
    <submittedName>
        <fullName evidence="11">ABC transporter</fullName>
    </submittedName>
</protein>
<evidence type="ECO:0000256" key="3">
    <source>
        <dbReference type="ARBA" id="ARBA00022448"/>
    </source>
</evidence>
<dbReference type="CDD" id="cd03232">
    <property type="entry name" value="ABCG_PDR_domain2"/>
    <property type="match status" value="1"/>
</dbReference>
<dbReference type="InterPro" id="IPR034003">
    <property type="entry name" value="ABCG_PDR_2"/>
</dbReference>
<keyword evidence="7 9" id="KW-1133">Transmembrane helix</keyword>
<accession>A0A0B8N0W9</accession>
<evidence type="ECO:0000256" key="1">
    <source>
        <dbReference type="ARBA" id="ARBA00004141"/>
    </source>
</evidence>
<feature type="transmembrane region" description="Helical" evidence="9">
    <location>
        <begin position="366"/>
        <end position="386"/>
    </location>
</feature>
<name>A0A0B8N0W9_TALPI</name>
<dbReference type="InterPro" id="IPR003439">
    <property type="entry name" value="ABC_transporter-like_ATP-bd"/>
</dbReference>
<dbReference type="GO" id="GO:0140359">
    <property type="term" value="F:ABC-type transporter activity"/>
    <property type="evidence" value="ECO:0007669"/>
    <property type="project" value="InterPro"/>
</dbReference>
<gene>
    <name evidence="11" type="ORF">TCE0_023r07186</name>
</gene>
<evidence type="ECO:0000256" key="2">
    <source>
        <dbReference type="ARBA" id="ARBA00006012"/>
    </source>
</evidence>
<dbReference type="SMART" id="SM00382">
    <property type="entry name" value="AAA"/>
    <property type="match status" value="1"/>
</dbReference>
<dbReference type="FunFam" id="3.40.50.300:FF:000054">
    <property type="entry name" value="ABC multidrug transporter atrF"/>
    <property type="match status" value="1"/>
</dbReference>
<feature type="transmembrane region" description="Helical" evidence="9">
    <location>
        <begin position="299"/>
        <end position="326"/>
    </location>
</feature>
<dbReference type="Gene3D" id="3.40.50.300">
    <property type="entry name" value="P-loop containing nucleotide triphosphate hydrolases"/>
    <property type="match status" value="2"/>
</dbReference>
<evidence type="ECO:0000313" key="11">
    <source>
        <dbReference type="EMBL" id="GAM37342.1"/>
    </source>
</evidence>
<dbReference type="Pfam" id="PF19055">
    <property type="entry name" value="ABC2_membrane_7"/>
    <property type="match status" value="1"/>
</dbReference>
<comment type="subcellular location">
    <subcellularLocation>
        <location evidence="1">Membrane</location>
        <topology evidence="1">Multi-pass membrane protein</topology>
    </subcellularLocation>
</comment>
<dbReference type="GO" id="GO:0016887">
    <property type="term" value="F:ATP hydrolysis activity"/>
    <property type="evidence" value="ECO:0007669"/>
    <property type="project" value="InterPro"/>
</dbReference>
<proteinExistence type="inferred from homology"/>